<accession>A0A0E9X8G7</accession>
<dbReference type="EMBL" id="GBXM01009540">
    <property type="protein sequence ID" value="JAH99037.1"/>
    <property type="molecule type" value="Transcribed_RNA"/>
</dbReference>
<protein>
    <submittedName>
        <fullName evidence="1">Uncharacterized protein</fullName>
    </submittedName>
</protein>
<reference evidence="1" key="2">
    <citation type="journal article" date="2015" name="Fish Shellfish Immunol.">
        <title>Early steps in the European eel (Anguilla anguilla)-Vibrio vulnificus interaction in the gills: Role of the RtxA13 toxin.</title>
        <authorList>
            <person name="Callol A."/>
            <person name="Pajuelo D."/>
            <person name="Ebbesson L."/>
            <person name="Teles M."/>
            <person name="MacKenzie S."/>
            <person name="Amaro C."/>
        </authorList>
    </citation>
    <scope>NUCLEOTIDE SEQUENCE</scope>
</reference>
<organism evidence="1">
    <name type="scientific">Anguilla anguilla</name>
    <name type="common">European freshwater eel</name>
    <name type="synonym">Muraena anguilla</name>
    <dbReference type="NCBI Taxonomy" id="7936"/>
    <lineage>
        <taxon>Eukaryota</taxon>
        <taxon>Metazoa</taxon>
        <taxon>Chordata</taxon>
        <taxon>Craniata</taxon>
        <taxon>Vertebrata</taxon>
        <taxon>Euteleostomi</taxon>
        <taxon>Actinopterygii</taxon>
        <taxon>Neopterygii</taxon>
        <taxon>Teleostei</taxon>
        <taxon>Anguilliformes</taxon>
        <taxon>Anguillidae</taxon>
        <taxon>Anguilla</taxon>
    </lineage>
</organism>
<reference evidence="1" key="1">
    <citation type="submission" date="2014-11" db="EMBL/GenBank/DDBJ databases">
        <authorList>
            <person name="Amaro Gonzalez C."/>
        </authorList>
    </citation>
    <scope>NUCLEOTIDE SEQUENCE</scope>
</reference>
<sequence>MLMHRQSSKWTREGYQGAHLPEGKVNTTWSGGSLYSSHVGQLVDQGMLYTLHVLLFYKIVDMN</sequence>
<name>A0A0E9X8G7_ANGAN</name>
<evidence type="ECO:0000313" key="1">
    <source>
        <dbReference type="EMBL" id="JAH99037.1"/>
    </source>
</evidence>
<dbReference type="AlphaFoldDB" id="A0A0E9X8G7"/>
<proteinExistence type="predicted"/>